<keyword evidence="1" id="KW-0472">Membrane</keyword>
<comment type="caution">
    <text evidence="2">The sequence shown here is derived from an EMBL/GenBank/DDBJ whole genome shotgun (WGS) entry which is preliminary data.</text>
</comment>
<name>A0A5C7G6L4_9BURK</name>
<keyword evidence="3" id="KW-1185">Reference proteome</keyword>
<dbReference type="RefSeq" id="WP_147933494.1">
    <property type="nucleotide sequence ID" value="NZ_VPFD01000003.1"/>
</dbReference>
<protein>
    <submittedName>
        <fullName evidence="2">MSHA biogenesis protein MshP</fullName>
    </submittedName>
</protein>
<dbReference type="AlphaFoldDB" id="A0A5C7G6L4"/>
<evidence type="ECO:0000256" key="1">
    <source>
        <dbReference type="SAM" id="Phobius"/>
    </source>
</evidence>
<reference evidence="2 3" key="1">
    <citation type="submission" date="2019-08" db="EMBL/GenBank/DDBJ databases">
        <title>Massilia golmudensis sp. nov., isolated from sand in the Qinghai-Tibetan Plateau.</title>
        <authorList>
            <person name="Zhang B."/>
        </authorList>
    </citation>
    <scope>NUCLEOTIDE SEQUENCE [LARGE SCALE GENOMIC DNA]</scope>
    <source>
        <strain evidence="2 3">GEM5</strain>
    </source>
</reference>
<keyword evidence="1" id="KW-1133">Transmembrane helix</keyword>
<dbReference type="EMBL" id="VPFD01000003">
    <property type="protein sequence ID" value="TXG01593.1"/>
    <property type="molecule type" value="Genomic_DNA"/>
</dbReference>
<sequence>MNRPRPQSGFAYIAAIVFLVVIAGIAVALLQLTNTQQTTVNQALLSARAGLAARGGIEWVYQDLVSRCTPGGSTANLTDFVNDTGFDVKVTCSYRAYREGEQADASGAPVLVVKHIYRIESVACNGAGACPDDASVPRPDYVERKRVATVCMTANNEFCY</sequence>
<gene>
    <name evidence="2" type="ORF">FVD38_03190</name>
</gene>
<evidence type="ECO:0000313" key="2">
    <source>
        <dbReference type="EMBL" id="TXG01593.1"/>
    </source>
</evidence>
<evidence type="ECO:0000313" key="3">
    <source>
        <dbReference type="Proteomes" id="UP000321413"/>
    </source>
</evidence>
<proteinExistence type="predicted"/>
<organism evidence="2 3">
    <name type="scientific">Massilia arenae</name>
    <dbReference type="NCBI Taxonomy" id="2603288"/>
    <lineage>
        <taxon>Bacteria</taxon>
        <taxon>Pseudomonadati</taxon>
        <taxon>Pseudomonadota</taxon>
        <taxon>Betaproteobacteria</taxon>
        <taxon>Burkholderiales</taxon>
        <taxon>Oxalobacteraceae</taxon>
        <taxon>Telluria group</taxon>
        <taxon>Massilia</taxon>
    </lineage>
</organism>
<accession>A0A5C7G6L4</accession>
<feature type="transmembrane region" description="Helical" evidence="1">
    <location>
        <begin position="12"/>
        <end position="32"/>
    </location>
</feature>
<dbReference type="Proteomes" id="UP000321413">
    <property type="component" value="Unassembled WGS sequence"/>
</dbReference>
<keyword evidence="1" id="KW-0812">Transmembrane</keyword>